<dbReference type="EMBL" id="JBHSXI010000001">
    <property type="protein sequence ID" value="MFC6888247.1"/>
    <property type="molecule type" value="Genomic_DNA"/>
</dbReference>
<name>A0ABD5UJD2_9EURY</name>
<evidence type="ECO:0000313" key="2">
    <source>
        <dbReference type="EMBL" id="MFC6888247.1"/>
    </source>
</evidence>
<evidence type="ECO:0008006" key="4">
    <source>
        <dbReference type="Google" id="ProtNLM"/>
    </source>
</evidence>
<feature type="compositionally biased region" description="Basic and acidic residues" evidence="1">
    <location>
        <begin position="54"/>
        <end position="65"/>
    </location>
</feature>
<sequence>MVRSIEIPDDVSDRLEERVTGSEFDSVEEYITFVLREVTKEHPEIEDSATIHRSGGDKSRARENLKSLGYLE</sequence>
<organism evidence="2 3">
    <name type="scientific">Halorubrum trueperi</name>
    <dbReference type="NCBI Taxonomy" id="2004704"/>
    <lineage>
        <taxon>Archaea</taxon>
        <taxon>Methanobacteriati</taxon>
        <taxon>Methanobacteriota</taxon>
        <taxon>Stenosarchaea group</taxon>
        <taxon>Halobacteria</taxon>
        <taxon>Halobacteriales</taxon>
        <taxon>Haloferacaceae</taxon>
        <taxon>Halorubrum</taxon>
    </lineage>
</organism>
<proteinExistence type="predicted"/>
<dbReference type="AlphaFoldDB" id="A0ABD5UJD2"/>
<keyword evidence="3" id="KW-1185">Reference proteome</keyword>
<comment type="caution">
    <text evidence="2">The sequence shown here is derived from an EMBL/GenBank/DDBJ whole genome shotgun (WGS) entry which is preliminary data.</text>
</comment>
<reference evidence="2 3" key="1">
    <citation type="journal article" date="2019" name="Int. J. Syst. Evol. Microbiol.">
        <title>The Global Catalogue of Microorganisms (GCM) 10K type strain sequencing project: providing services to taxonomists for standard genome sequencing and annotation.</title>
        <authorList>
            <consortium name="The Broad Institute Genomics Platform"/>
            <consortium name="The Broad Institute Genome Sequencing Center for Infectious Disease"/>
            <person name="Wu L."/>
            <person name="Ma J."/>
        </authorList>
    </citation>
    <scope>NUCLEOTIDE SEQUENCE [LARGE SCALE GENOMIC DNA]</scope>
    <source>
        <strain evidence="2 3">Y73</strain>
    </source>
</reference>
<evidence type="ECO:0000313" key="3">
    <source>
        <dbReference type="Proteomes" id="UP001596333"/>
    </source>
</evidence>
<protein>
    <recommendedName>
        <fullName evidence="4">CopG family transcriptional regulator</fullName>
    </recommendedName>
</protein>
<accession>A0ABD5UJD2</accession>
<gene>
    <name evidence="2" type="ORF">ACFQEY_04165</name>
</gene>
<dbReference type="RefSeq" id="WP_379765059.1">
    <property type="nucleotide sequence ID" value="NZ_JBHSXI010000001.1"/>
</dbReference>
<dbReference type="Proteomes" id="UP001596333">
    <property type="component" value="Unassembled WGS sequence"/>
</dbReference>
<feature type="region of interest" description="Disordered" evidence="1">
    <location>
        <begin position="44"/>
        <end position="72"/>
    </location>
</feature>
<evidence type="ECO:0000256" key="1">
    <source>
        <dbReference type="SAM" id="MobiDB-lite"/>
    </source>
</evidence>